<reference evidence="1 2" key="1">
    <citation type="submission" date="2014-02" db="EMBL/GenBank/DDBJ databases">
        <title>The genome sequence of the entomopathogenic fungus Metarhizium robertsii ARSEF 2575.</title>
        <authorList>
            <person name="Giuliano Garisto Donzelli B."/>
            <person name="Roe B.A."/>
            <person name="Macmil S.L."/>
            <person name="Krasnoff S.B."/>
            <person name="Gibson D.M."/>
        </authorList>
    </citation>
    <scope>NUCLEOTIDE SEQUENCE [LARGE SCALE GENOMIC DNA]</scope>
    <source>
        <strain evidence="1 2">ARSEF 2575</strain>
    </source>
</reference>
<proteinExistence type="predicted"/>
<organism evidence="1 2">
    <name type="scientific">Metarhizium robertsii</name>
    <dbReference type="NCBI Taxonomy" id="568076"/>
    <lineage>
        <taxon>Eukaryota</taxon>
        <taxon>Fungi</taxon>
        <taxon>Dikarya</taxon>
        <taxon>Ascomycota</taxon>
        <taxon>Pezizomycotina</taxon>
        <taxon>Sordariomycetes</taxon>
        <taxon>Hypocreomycetidae</taxon>
        <taxon>Hypocreales</taxon>
        <taxon>Clavicipitaceae</taxon>
        <taxon>Metarhizium</taxon>
    </lineage>
</organism>
<evidence type="ECO:0000313" key="1">
    <source>
        <dbReference type="EMBL" id="EXV02426.1"/>
    </source>
</evidence>
<protein>
    <submittedName>
        <fullName evidence="1">Uncharacterized protein</fullName>
    </submittedName>
</protein>
<dbReference type="EMBL" id="JELW01000005">
    <property type="protein sequence ID" value="EXV02426.1"/>
    <property type="molecule type" value="Genomic_DNA"/>
</dbReference>
<evidence type="ECO:0000313" key="2">
    <source>
        <dbReference type="Proteomes" id="UP000030151"/>
    </source>
</evidence>
<dbReference type="HOGENOM" id="CLU_1250936_0_0_1"/>
<gene>
    <name evidence="1" type="ORF">X797_004556</name>
</gene>
<accession>A0A0A1UYK6</accession>
<name>A0A0A1UYK6_9HYPO</name>
<comment type="caution">
    <text evidence="1">The sequence shown here is derived from an EMBL/GenBank/DDBJ whole genome shotgun (WGS) entry which is preliminary data.</text>
</comment>
<dbReference type="Proteomes" id="UP000030151">
    <property type="component" value="Unassembled WGS sequence"/>
</dbReference>
<sequence>MNAPENKEEAYIYALDYRGWCGGTLLAIVLKTLQFPTTLTGEKCAPSLSTRLYGSDTPDPYHVGRAGVAACRIRLLLDLMGLLRCAHALPSTWLLILKVLEQARRANKFVKVEFVPHKECLKRDLKRGLQQRLGADNSSTQGFSRHGGPEGTGLKYNLSALRWTEIQNTSSGSFGTALDSGKHLPSSRWCVNGGAVLLTDAMKKLSEQRGPDEEACHSRRD</sequence>
<dbReference type="AlphaFoldDB" id="A0A0A1UYK6"/>